<accession>A0A6G0VKU1</accession>
<dbReference type="AlphaFoldDB" id="A0A6G0VKU1"/>
<reference evidence="1 2" key="1">
    <citation type="submission" date="2019-08" db="EMBL/GenBank/DDBJ databases">
        <title>Whole genome of Aphis craccivora.</title>
        <authorList>
            <person name="Voronova N.V."/>
            <person name="Shulinski R.S."/>
            <person name="Bandarenka Y.V."/>
            <person name="Zhorov D.G."/>
            <person name="Warner D."/>
        </authorList>
    </citation>
    <scope>NUCLEOTIDE SEQUENCE [LARGE SCALE GENOMIC DNA]</scope>
    <source>
        <strain evidence="1">180601</strain>
        <tissue evidence="1">Whole Body</tissue>
    </source>
</reference>
<keyword evidence="2" id="KW-1185">Reference proteome</keyword>
<dbReference type="EMBL" id="VUJU01016165">
    <property type="protein sequence ID" value="KAF0690782.1"/>
    <property type="molecule type" value="Genomic_DNA"/>
</dbReference>
<evidence type="ECO:0000313" key="1">
    <source>
        <dbReference type="EMBL" id="KAF0690782.1"/>
    </source>
</evidence>
<name>A0A6G0VKU1_APHCR</name>
<organism evidence="1 2">
    <name type="scientific">Aphis craccivora</name>
    <name type="common">Cowpea aphid</name>
    <dbReference type="NCBI Taxonomy" id="307492"/>
    <lineage>
        <taxon>Eukaryota</taxon>
        <taxon>Metazoa</taxon>
        <taxon>Ecdysozoa</taxon>
        <taxon>Arthropoda</taxon>
        <taxon>Hexapoda</taxon>
        <taxon>Insecta</taxon>
        <taxon>Pterygota</taxon>
        <taxon>Neoptera</taxon>
        <taxon>Paraneoptera</taxon>
        <taxon>Hemiptera</taxon>
        <taxon>Sternorrhyncha</taxon>
        <taxon>Aphidomorpha</taxon>
        <taxon>Aphidoidea</taxon>
        <taxon>Aphididae</taxon>
        <taxon>Aphidini</taxon>
        <taxon>Aphis</taxon>
        <taxon>Aphis</taxon>
    </lineage>
</organism>
<comment type="caution">
    <text evidence="1">The sequence shown here is derived from an EMBL/GenBank/DDBJ whole genome shotgun (WGS) entry which is preliminary data.</text>
</comment>
<dbReference type="OrthoDB" id="7312725at2759"/>
<sequence>MKNAIKYKSNGNCCNFDDDVFGALLEFKWSKKKDICNIGNVDEIDEEVLNRSILLNSTNSIVDDAKSNILYYITGYVVKKVSQHIDCDSCIESLMSPHFREHNYHLPPIYSKLTSIKNQGGLIFSSDCSFKIILAVEHFFLLLTDNLKNINIPNLENKIIALVNNKFVLDRNIFKTLDCENVCLSDRPHKMLLITLLVKKFLSVRLHSYGKLYSSDILNPVSKRQKLTKTILFYNQ</sequence>
<proteinExistence type="predicted"/>
<gene>
    <name evidence="1" type="ORF">FWK35_00038244</name>
</gene>
<protein>
    <submittedName>
        <fullName evidence="1">THAP domain-containing protein 9</fullName>
    </submittedName>
</protein>
<evidence type="ECO:0000313" key="2">
    <source>
        <dbReference type="Proteomes" id="UP000478052"/>
    </source>
</evidence>
<dbReference type="Proteomes" id="UP000478052">
    <property type="component" value="Unassembled WGS sequence"/>
</dbReference>